<sequence>MSVRSAQAQAAIIARTTGTPTRTPAAKEEVRKEPAKPGTGKGATGGAAAGKSAGSSKGAGAQGLQNQDGMESGGSVGAQAGGGAGSLDKREAQGQGRGRFDMLQGESTHSKPVPQGPAREQPAPAAPELSREKKAAEDREHSHNAARQALEGRAKLQAALAQRIQAGMQDVLGRLNKFIKSPGRLGVVNLTLVLSESAITYELWKEPSSVPARRERMALTLGVSPASDNSVLLGELMSIVHQAFVDYQASRPGKETRAQYEAVLQAYDKAGVLPIVPGHDTGPMLAELAGLKMTAPESFSRSLLVDPLLLAVGLNPDEGSDTQIMVAGLTVAQLGTLVAHMRRLNPRLTNKQVRQILLNASTDLKTMGRKLMGNMEVEQVQHMARQLLKLQAVEQLYV</sequence>
<dbReference type="RefSeq" id="WP_093521553.1">
    <property type="nucleotide sequence ID" value="NZ_FOIJ01000008.1"/>
</dbReference>
<feature type="compositionally biased region" description="Gly residues" evidence="1">
    <location>
        <begin position="71"/>
        <end position="85"/>
    </location>
</feature>
<feature type="region of interest" description="Disordered" evidence="1">
    <location>
        <begin position="1"/>
        <end position="147"/>
    </location>
</feature>
<dbReference type="EMBL" id="FOIJ01000008">
    <property type="protein sequence ID" value="SEU13048.1"/>
    <property type="molecule type" value="Genomic_DNA"/>
</dbReference>
<evidence type="ECO:0000256" key="1">
    <source>
        <dbReference type="SAM" id="MobiDB-lite"/>
    </source>
</evidence>
<reference evidence="3" key="1">
    <citation type="submission" date="2016-10" db="EMBL/GenBank/DDBJ databases">
        <authorList>
            <person name="Varghese N."/>
            <person name="Submissions S."/>
        </authorList>
    </citation>
    <scope>NUCLEOTIDE SEQUENCE [LARGE SCALE GENOMIC DNA]</scope>
    <source>
        <strain evidence="3">DSM 16858</strain>
    </source>
</reference>
<feature type="compositionally biased region" description="Low complexity" evidence="1">
    <location>
        <begin position="49"/>
        <end position="59"/>
    </location>
</feature>
<dbReference type="Proteomes" id="UP000199181">
    <property type="component" value="Unassembled WGS sequence"/>
</dbReference>
<feature type="compositionally biased region" description="Low complexity" evidence="1">
    <location>
        <begin position="116"/>
        <end position="128"/>
    </location>
</feature>
<feature type="compositionally biased region" description="Basic and acidic residues" evidence="1">
    <location>
        <begin position="129"/>
        <end position="143"/>
    </location>
</feature>
<keyword evidence="3" id="KW-1185">Reference proteome</keyword>
<organism evidence="2 3">
    <name type="scientific">Stigmatella erecta</name>
    <dbReference type="NCBI Taxonomy" id="83460"/>
    <lineage>
        <taxon>Bacteria</taxon>
        <taxon>Pseudomonadati</taxon>
        <taxon>Myxococcota</taxon>
        <taxon>Myxococcia</taxon>
        <taxon>Myxococcales</taxon>
        <taxon>Cystobacterineae</taxon>
        <taxon>Archangiaceae</taxon>
        <taxon>Stigmatella</taxon>
    </lineage>
</organism>
<name>A0A1I0JR84_9BACT</name>
<dbReference type="AlphaFoldDB" id="A0A1I0JR84"/>
<feature type="compositionally biased region" description="Basic and acidic residues" evidence="1">
    <location>
        <begin position="25"/>
        <end position="35"/>
    </location>
</feature>
<accession>A0A1I0JR84</accession>
<evidence type="ECO:0000313" key="3">
    <source>
        <dbReference type="Proteomes" id="UP000199181"/>
    </source>
</evidence>
<gene>
    <name evidence="2" type="ORF">SAMN05443639_10819</name>
</gene>
<feature type="compositionally biased region" description="Gly residues" evidence="1">
    <location>
        <begin position="39"/>
        <end position="48"/>
    </location>
</feature>
<proteinExistence type="predicted"/>
<protein>
    <submittedName>
        <fullName evidence="2">Uncharacterized protein</fullName>
    </submittedName>
</protein>
<feature type="compositionally biased region" description="Low complexity" evidence="1">
    <location>
        <begin position="1"/>
        <end position="24"/>
    </location>
</feature>
<evidence type="ECO:0000313" key="2">
    <source>
        <dbReference type="EMBL" id="SEU13048.1"/>
    </source>
</evidence>